<gene>
    <name evidence="2" type="ORF">TWF730_008121</name>
</gene>
<name>A0AAV9VBJ9_9PEZI</name>
<keyword evidence="1" id="KW-0812">Transmembrane</keyword>
<feature type="transmembrane region" description="Helical" evidence="1">
    <location>
        <begin position="267"/>
        <end position="286"/>
    </location>
</feature>
<keyword evidence="1" id="KW-1133">Transmembrane helix</keyword>
<evidence type="ECO:0000256" key="1">
    <source>
        <dbReference type="SAM" id="Phobius"/>
    </source>
</evidence>
<feature type="transmembrane region" description="Helical" evidence="1">
    <location>
        <begin position="113"/>
        <end position="129"/>
    </location>
</feature>
<evidence type="ECO:0000313" key="3">
    <source>
        <dbReference type="Proteomes" id="UP001373714"/>
    </source>
</evidence>
<evidence type="ECO:0000313" key="2">
    <source>
        <dbReference type="EMBL" id="KAK6358802.1"/>
    </source>
</evidence>
<proteinExistence type="predicted"/>
<dbReference type="PANTHER" id="PTHR37577">
    <property type="entry name" value="INTEGRAL MEMBRANE PROTEIN"/>
    <property type="match status" value="1"/>
</dbReference>
<feature type="transmembrane region" description="Helical" evidence="1">
    <location>
        <begin position="165"/>
        <end position="186"/>
    </location>
</feature>
<accession>A0AAV9VBJ9</accession>
<organism evidence="2 3">
    <name type="scientific">Orbilia blumenaviensis</name>
    <dbReference type="NCBI Taxonomy" id="1796055"/>
    <lineage>
        <taxon>Eukaryota</taxon>
        <taxon>Fungi</taxon>
        <taxon>Dikarya</taxon>
        <taxon>Ascomycota</taxon>
        <taxon>Pezizomycotina</taxon>
        <taxon>Orbiliomycetes</taxon>
        <taxon>Orbiliales</taxon>
        <taxon>Orbiliaceae</taxon>
        <taxon>Orbilia</taxon>
    </lineage>
</organism>
<feature type="transmembrane region" description="Helical" evidence="1">
    <location>
        <begin position="135"/>
        <end position="158"/>
    </location>
</feature>
<feature type="transmembrane region" description="Helical" evidence="1">
    <location>
        <begin position="306"/>
        <end position="329"/>
    </location>
</feature>
<protein>
    <submittedName>
        <fullName evidence="2">Uncharacterized protein</fullName>
    </submittedName>
</protein>
<dbReference type="Proteomes" id="UP001373714">
    <property type="component" value="Unassembled WGS sequence"/>
</dbReference>
<dbReference type="InterPro" id="IPR053018">
    <property type="entry name" value="Elsinochrome_Biosynth-Asso"/>
</dbReference>
<feature type="transmembrane region" description="Helical" evidence="1">
    <location>
        <begin position="355"/>
        <end position="375"/>
    </location>
</feature>
<dbReference type="AlphaFoldDB" id="A0AAV9VBJ9"/>
<dbReference type="PANTHER" id="PTHR37577:SF1">
    <property type="entry name" value="INTEGRAL MEMBRANE PROTEIN"/>
    <property type="match status" value="1"/>
</dbReference>
<keyword evidence="1" id="KW-0472">Membrane</keyword>
<comment type="caution">
    <text evidence="2">The sequence shown here is derived from an EMBL/GenBank/DDBJ whole genome shotgun (WGS) entry which is preliminary data.</text>
</comment>
<sequence length="411" mass="45945">MGQIQSLRSHCFNEKYNVTKCTPTISPGAFETNPDIAGWGVLIAFAAGAFTTLILCMILVVIHFIRYFASSNSTPGAQIDRHGRHVYVEKDKWVRFADNVVQDLVLSLSDQQIVTGLALSIFTLFSQGGCDLSAYHYNIVANLILITICTHVCSIMVLPEYFRNVVLGALRILAIALIVGFSGFLFSNQKTVSALQVTFPTAVPPIPKPDTTTIDLAEIGLLVPAICYQVDNSLLRDNIKALVENPEFKDLGGSLAGIVKGRALNGYSQWILLTLLYVIAVILAIIQRIFRLDAGDSGWRRFLRKLIWLPRFLAIGIGCWAAVSSFIYVRRMRDWLNKSEWWTPDDDDKNPENDILGFGQLIPIFMLALLVVAGLESMQNRWNERKARKKEEMLKPIPIPIAQPQAYRVMA</sequence>
<reference evidence="2 3" key="1">
    <citation type="submission" date="2019-10" db="EMBL/GenBank/DDBJ databases">
        <authorList>
            <person name="Palmer J.M."/>
        </authorList>
    </citation>
    <scope>NUCLEOTIDE SEQUENCE [LARGE SCALE GENOMIC DNA]</scope>
    <source>
        <strain evidence="2 3">TWF730</strain>
    </source>
</reference>
<feature type="transmembrane region" description="Helical" evidence="1">
    <location>
        <begin position="36"/>
        <end position="65"/>
    </location>
</feature>
<keyword evidence="3" id="KW-1185">Reference proteome</keyword>
<dbReference type="EMBL" id="JAVHNS010000004">
    <property type="protein sequence ID" value="KAK6358802.1"/>
    <property type="molecule type" value="Genomic_DNA"/>
</dbReference>